<evidence type="ECO:0000256" key="1">
    <source>
        <dbReference type="SAM" id="SignalP"/>
    </source>
</evidence>
<protein>
    <submittedName>
        <fullName evidence="2">Uncharacterized protein</fullName>
    </submittedName>
</protein>
<evidence type="ECO:0000313" key="3">
    <source>
        <dbReference type="Proteomes" id="UP000179243"/>
    </source>
</evidence>
<proteinExistence type="predicted"/>
<gene>
    <name evidence="2" type="ORF">A2519_06075</name>
</gene>
<dbReference type="Proteomes" id="UP000179243">
    <property type="component" value="Unassembled WGS sequence"/>
</dbReference>
<name>A0A1F7F513_UNCRA</name>
<comment type="caution">
    <text evidence="2">The sequence shown here is derived from an EMBL/GenBank/DDBJ whole genome shotgun (WGS) entry which is preliminary data.</text>
</comment>
<evidence type="ECO:0000313" key="2">
    <source>
        <dbReference type="EMBL" id="OGK01606.1"/>
    </source>
</evidence>
<feature type="signal peptide" evidence="1">
    <location>
        <begin position="1"/>
        <end position="25"/>
    </location>
</feature>
<dbReference type="EMBL" id="MFYX01000123">
    <property type="protein sequence ID" value="OGK01606.1"/>
    <property type="molecule type" value="Genomic_DNA"/>
</dbReference>
<reference evidence="2 3" key="1">
    <citation type="journal article" date="2016" name="Nat. Commun.">
        <title>Thousands of microbial genomes shed light on interconnected biogeochemical processes in an aquifer system.</title>
        <authorList>
            <person name="Anantharaman K."/>
            <person name="Brown C.T."/>
            <person name="Hug L.A."/>
            <person name="Sharon I."/>
            <person name="Castelle C.J."/>
            <person name="Probst A.J."/>
            <person name="Thomas B.C."/>
            <person name="Singh A."/>
            <person name="Wilkins M.J."/>
            <person name="Karaoz U."/>
            <person name="Brodie E.L."/>
            <person name="Williams K.H."/>
            <person name="Hubbard S.S."/>
            <person name="Banfield J.F."/>
        </authorList>
    </citation>
    <scope>NUCLEOTIDE SEQUENCE [LARGE SCALE GENOMIC DNA]</scope>
</reference>
<dbReference type="AlphaFoldDB" id="A0A1F7F513"/>
<keyword evidence="1" id="KW-0732">Signal</keyword>
<feature type="chain" id="PRO_5009528407" evidence="1">
    <location>
        <begin position="26"/>
        <end position="659"/>
    </location>
</feature>
<accession>A0A1F7F513</accession>
<organism evidence="2 3">
    <name type="scientific">Candidatus Raymondbacteria bacterium RIFOXYD12_FULL_49_13</name>
    <dbReference type="NCBI Taxonomy" id="1817890"/>
    <lineage>
        <taxon>Bacteria</taxon>
        <taxon>Raymondiibacteriota</taxon>
    </lineage>
</organism>
<sequence length="659" mass="74863">MRSTRLLKVMILSLCCLIFSPQANTYPFRPYGESEGLAANGDVSPEANPSGDYAFSVPLAEIKDGNIGYSLSASYNSNVRAAAVTTPQYHSSGYLGLGWKLTESFIRTNHRSTVTYKDDKIDVMINGSYDELVTSDDEKYYLKKNPYVRVEKTVASNKIIVSWKLTYTDGTVYTFGKTSTSTDAASNLLFEGDKVCLTNQANYFYDTWYLKTIEDVTGTSRLTFTYSPHDVGSPSYRAATDLQYIENTRGDKIELIYGQKTPGEYSTVFTKFVKTNAFHLDRINQYVNADIVRSIWFDFWSKTLIGDWDERLLKSIISHDKYGNQINRGEEYEYNVDRSKDKLWLLGTMKKHRTQKGFVKEITYKDYKDYKDDIQYFSSDGITYPDYNKRYPNDLLDKTLDPRFQTSATTTAESKKIAKYVTAGQFHYFSLPVSPKVFTHAIGDDYLSVVLFPKSNVSADPLTGKDFSSDCGNPLAPYPGLGYLKGSLFDEAIPFSVDPENACPYNMDYEQGVVIYSELDAKGAKIFNIDDLGTTDPNKPYKPYIPLSHRSMKWMTKKQCLFGDRLTFDGKNYYKWDPTSHTLAHALTLSGPAIIFNEDYIIEKAGSLFKIREKTSTGWEDPVDINVGIDMSVSDDDDVWMTGDWLYVTTGIEQTHHLR</sequence>